<comment type="caution">
    <text evidence="1">The sequence shown here is derived from an EMBL/GenBank/DDBJ whole genome shotgun (WGS) entry which is preliminary data.</text>
</comment>
<gene>
    <name evidence="1" type="ORF">GW534_02405</name>
</gene>
<dbReference type="EMBL" id="JAACYS010000006">
    <property type="protein sequence ID" value="NCU16626.1"/>
    <property type="molecule type" value="Genomic_DNA"/>
</dbReference>
<dbReference type="InterPro" id="IPR012543">
    <property type="entry name" value="DUF1694"/>
</dbReference>
<organism evidence="1 2">
    <name type="scientific">Pallidibacillus pasinlerensis</name>
    <dbReference type="NCBI Taxonomy" id="2703818"/>
    <lineage>
        <taxon>Bacteria</taxon>
        <taxon>Bacillati</taxon>
        <taxon>Bacillota</taxon>
        <taxon>Bacilli</taxon>
        <taxon>Bacillales</taxon>
        <taxon>Bacillaceae</taxon>
        <taxon>Pallidibacillus</taxon>
    </lineage>
</organism>
<dbReference type="SUPFAM" id="SSF160515">
    <property type="entry name" value="YueI-like"/>
    <property type="match status" value="1"/>
</dbReference>
<dbReference type="InterPro" id="IPR029064">
    <property type="entry name" value="Ribosomal_eL30-like_sf"/>
</dbReference>
<dbReference type="PIRSF" id="PIRSF034303">
    <property type="entry name" value="DUF1694"/>
    <property type="match status" value="1"/>
</dbReference>
<evidence type="ECO:0000313" key="1">
    <source>
        <dbReference type="EMBL" id="NCU16626.1"/>
    </source>
</evidence>
<name>A0ABX0A283_9BACI</name>
<dbReference type="RefSeq" id="WP_161919464.1">
    <property type="nucleotide sequence ID" value="NZ_JAACYS010000006.1"/>
</dbReference>
<evidence type="ECO:0000313" key="2">
    <source>
        <dbReference type="Proteomes" id="UP000743899"/>
    </source>
</evidence>
<accession>A0ABX0A283</accession>
<sequence>MSQKSTLEEYLEQGIHGKKEINPEERRKFLGTIRERIVIALTKDQIFESKIYNEVEKEMKEHPKTKLLLNGTISYEILRKYIKVANENNIPFTIVENKESNTDIGLVLTYDNYAIEKEEIYVKDKVEIESTKPKKTTTKPRTKRILKKLFSKGKLKK</sequence>
<dbReference type="Pfam" id="PF07997">
    <property type="entry name" value="DUF1694"/>
    <property type="match status" value="1"/>
</dbReference>
<dbReference type="Proteomes" id="UP000743899">
    <property type="component" value="Unassembled WGS sequence"/>
</dbReference>
<proteinExistence type="predicted"/>
<keyword evidence="2" id="KW-1185">Reference proteome</keyword>
<dbReference type="Gene3D" id="3.30.1330.30">
    <property type="match status" value="1"/>
</dbReference>
<reference evidence="1 2" key="1">
    <citation type="submission" date="2020-01" db="EMBL/GenBank/DDBJ databases">
        <title>A novel Bacillus sp. from Pasinler.</title>
        <authorList>
            <person name="Adiguzel A."/>
            <person name="Ay H."/>
            <person name="Baltaci M.O."/>
        </authorList>
    </citation>
    <scope>NUCLEOTIDE SEQUENCE [LARGE SCALE GENOMIC DNA]</scope>
    <source>
        <strain evidence="1 2">P1</strain>
    </source>
</reference>
<protein>
    <submittedName>
        <fullName evidence="1">YueI family protein</fullName>
    </submittedName>
</protein>